<protein>
    <recommendedName>
        <fullName evidence="1">Methyltransferase domain-containing protein</fullName>
    </recommendedName>
</protein>
<feature type="domain" description="Methyltransferase" evidence="1">
    <location>
        <begin position="44"/>
        <end position="281"/>
    </location>
</feature>
<dbReference type="Pfam" id="PF13383">
    <property type="entry name" value="Methyltransf_22"/>
    <property type="match status" value="1"/>
</dbReference>
<dbReference type="InterPro" id="IPR025714">
    <property type="entry name" value="Methyltranfer_dom"/>
</dbReference>
<dbReference type="Gene3D" id="3.40.50.150">
    <property type="entry name" value="Vaccinia Virus protein VP39"/>
    <property type="match status" value="1"/>
</dbReference>
<gene>
    <name evidence="3" type="ORF">JXQ802_LOCUS15738</name>
    <name evidence="2" type="ORF">PYM288_LOCUS5321</name>
</gene>
<dbReference type="Proteomes" id="UP000663870">
    <property type="component" value="Unassembled WGS sequence"/>
</dbReference>
<name>A0A814J5P4_9BILA</name>
<evidence type="ECO:0000313" key="3">
    <source>
        <dbReference type="EMBL" id="CAF1032923.1"/>
    </source>
</evidence>
<accession>A0A814J5P4</accession>
<evidence type="ECO:0000259" key="1">
    <source>
        <dbReference type="Pfam" id="PF13383"/>
    </source>
</evidence>
<dbReference type="EMBL" id="CAJNOH010000053">
    <property type="protein sequence ID" value="CAF0815617.1"/>
    <property type="molecule type" value="Genomic_DNA"/>
</dbReference>
<dbReference type="AlphaFoldDB" id="A0A814J5P4"/>
<sequence>MIKWNRTLCFIILLFSIFILLFLFCNIQRTFSNIINIYDCKLSHIESDDFFCEIDNDWYRRKKLFYLQHNRNRYLNSTYMFFQDNYEPTFSCQFEQRLGINGDGGKWICDVYRLKQLKSCLIYSLGSNGEFSFENEIKHYLPNCDIHTFDMKEFNCTDMCTFHKVNIGSGFDGTKTLRMIMSELNHSQRHIDILKIDVEGSEYEFFDNLFNTSDHLSQNIRQILVEIHLSTIIRQVNNTTVYDFEKIHHLFDLFHKNHFVIFHKEVNLYNPHQAFEFSFIRLNEKFFQIKNYSTSIEHLR</sequence>
<dbReference type="InterPro" id="IPR029063">
    <property type="entry name" value="SAM-dependent_MTases_sf"/>
</dbReference>
<dbReference type="PANTHER" id="PTHR32026:SF27">
    <property type="entry name" value="METHYLTRANSFERASE FKBM DOMAIN-CONTAINING PROTEIN-RELATED"/>
    <property type="match status" value="1"/>
</dbReference>
<comment type="caution">
    <text evidence="3">The sequence shown here is derived from an EMBL/GenBank/DDBJ whole genome shotgun (WGS) entry which is preliminary data.</text>
</comment>
<evidence type="ECO:0000313" key="4">
    <source>
        <dbReference type="Proteomes" id="UP000663870"/>
    </source>
</evidence>
<evidence type="ECO:0000313" key="2">
    <source>
        <dbReference type="EMBL" id="CAF0815617.1"/>
    </source>
</evidence>
<dbReference type="InterPro" id="IPR026913">
    <property type="entry name" value="METTL24"/>
</dbReference>
<keyword evidence="4" id="KW-1185">Reference proteome</keyword>
<reference evidence="3" key="1">
    <citation type="submission" date="2021-02" db="EMBL/GenBank/DDBJ databases">
        <authorList>
            <person name="Nowell W R."/>
        </authorList>
    </citation>
    <scope>NUCLEOTIDE SEQUENCE</scope>
</reference>
<dbReference type="EMBL" id="CAJNOL010000370">
    <property type="protein sequence ID" value="CAF1032923.1"/>
    <property type="molecule type" value="Genomic_DNA"/>
</dbReference>
<organism evidence="3 4">
    <name type="scientific">Rotaria sordida</name>
    <dbReference type="NCBI Taxonomy" id="392033"/>
    <lineage>
        <taxon>Eukaryota</taxon>
        <taxon>Metazoa</taxon>
        <taxon>Spiralia</taxon>
        <taxon>Gnathifera</taxon>
        <taxon>Rotifera</taxon>
        <taxon>Eurotatoria</taxon>
        <taxon>Bdelloidea</taxon>
        <taxon>Philodinida</taxon>
        <taxon>Philodinidae</taxon>
        <taxon>Rotaria</taxon>
    </lineage>
</organism>
<dbReference type="PANTHER" id="PTHR32026">
    <property type="entry name" value="METHYLTRANSFERASE-LIKE PROTEIN 24"/>
    <property type="match status" value="1"/>
</dbReference>
<dbReference type="Proteomes" id="UP000663854">
    <property type="component" value="Unassembled WGS sequence"/>
</dbReference>
<proteinExistence type="predicted"/>